<evidence type="ECO:0000313" key="1">
    <source>
        <dbReference type="EMBL" id="KKK37718.1"/>
    </source>
</evidence>
<dbReference type="Proteomes" id="UP000034166">
    <property type="component" value="Unassembled WGS sequence"/>
</dbReference>
<dbReference type="OrthoDB" id="9808343at2"/>
<evidence type="ECO:0000313" key="2">
    <source>
        <dbReference type="Proteomes" id="UP000034166"/>
    </source>
</evidence>
<protein>
    <submittedName>
        <fullName evidence="1">Uncharacterized protein</fullName>
    </submittedName>
</protein>
<name>A0A0M2SU96_9BACI</name>
<dbReference type="PATRIC" id="fig|1408103.3.peg.2743"/>
<comment type="caution">
    <text evidence="1">The sequence shown here is derived from an EMBL/GenBank/DDBJ whole genome shotgun (WGS) entry which is preliminary data.</text>
</comment>
<reference evidence="1 2" key="1">
    <citation type="submission" date="2015-04" db="EMBL/GenBank/DDBJ databases">
        <title>Taxonomic description and genome sequence of Bacillus campisalis sp. nov., a novel member of the genus Bacillus isolated from solar saltern.</title>
        <authorList>
            <person name="Mathan Kumar R."/>
            <person name="Kaur G."/>
            <person name="Kumar A."/>
            <person name="Singh N.K."/>
            <person name="Kaur N."/>
            <person name="Kumar N."/>
            <person name="Mayilraj S."/>
        </authorList>
    </citation>
    <scope>NUCLEOTIDE SEQUENCE [LARGE SCALE GENOMIC DNA]</scope>
    <source>
        <strain evidence="1 2">SA2-6</strain>
    </source>
</reference>
<keyword evidence="2" id="KW-1185">Reference proteome</keyword>
<accession>A0A0M2SU96</accession>
<proteinExistence type="predicted"/>
<dbReference type="RefSeq" id="WP_046524056.1">
    <property type="nucleotide sequence ID" value="NZ_LAYY01000012.1"/>
</dbReference>
<dbReference type="EMBL" id="LAYY01000012">
    <property type="protein sequence ID" value="KKK37718.1"/>
    <property type="molecule type" value="Genomic_DNA"/>
</dbReference>
<organism evidence="1 2">
    <name type="scientific">Mesobacillus campisalis</name>
    <dbReference type="NCBI Taxonomy" id="1408103"/>
    <lineage>
        <taxon>Bacteria</taxon>
        <taxon>Bacillati</taxon>
        <taxon>Bacillota</taxon>
        <taxon>Bacilli</taxon>
        <taxon>Bacillales</taxon>
        <taxon>Bacillaceae</taxon>
        <taxon>Mesobacillus</taxon>
    </lineage>
</organism>
<sequence>MYLFISMKKAGKRKNEITRQRIQLPSRPNTLRALLTEVICQNVKQLNDKETEQPLISYLPPMEIADQSASGKVGFGSIYNSRKADEKEAVQTGIQAFEDGLFIAFLNDIEIKELDSPLAISEGDELVFIRLTMLAGRMW</sequence>
<dbReference type="AlphaFoldDB" id="A0A0M2SU96"/>
<gene>
    <name evidence="1" type="ORF">WQ57_12205</name>
</gene>